<dbReference type="AlphaFoldDB" id="A0ABD2ZTG2"/>
<organism evidence="2 3">
    <name type="scientific">Cinchona calisaya</name>
    <dbReference type="NCBI Taxonomy" id="153742"/>
    <lineage>
        <taxon>Eukaryota</taxon>
        <taxon>Viridiplantae</taxon>
        <taxon>Streptophyta</taxon>
        <taxon>Embryophyta</taxon>
        <taxon>Tracheophyta</taxon>
        <taxon>Spermatophyta</taxon>
        <taxon>Magnoliopsida</taxon>
        <taxon>eudicotyledons</taxon>
        <taxon>Gunneridae</taxon>
        <taxon>Pentapetalae</taxon>
        <taxon>asterids</taxon>
        <taxon>lamiids</taxon>
        <taxon>Gentianales</taxon>
        <taxon>Rubiaceae</taxon>
        <taxon>Cinchonoideae</taxon>
        <taxon>Cinchoneae</taxon>
        <taxon>Cinchona</taxon>
    </lineage>
</organism>
<gene>
    <name evidence="2" type="ORF">ACH5RR_015559</name>
</gene>
<evidence type="ECO:0000313" key="2">
    <source>
        <dbReference type="EMBL" id="KAL3522725.1"/>
    </source>
</evidence>
<comment type="caution">
    <text evidence="2">The sequence shown here is derived from an EMBL/GenBank/DDBJ whole genome shotgun (WGS) entry which is preliminary data.</text>
</comment>
<accession>A0ABD2ZTG2</accession>
<evidence type="ECO:0000256" key="1">
    <source>
        <dbReference type="SAM" id="MobiDB-lite"/>
    </source>
</evidence>
<proteinExistence type="predicted"/>
<reference evidence="2 3" key="1">
    <citation type="submission" date="2024-11" db="EMBL/GenBank/DDBJ databases">
        <title>A near-complete genome assembly of Cinchona calisaya.</title>
        <authorList>
            <person name="Lian D.C."/>
            <person name="Zhao X.W."/>
            <person name="Wei L."/>
        </authorList>
    </citation>
    <scope>NUCLEOTIDE SEQUENCE [LARGE SCALE GENOMIC DNA]</scope>
    <source>
        <tissue evidence="2">Nenye</tissue>
    </source>
</reference>
<sequence>MEELPRGEKEDRPRMTRTIQCWRACFALVEPSSAGQITPISFGLDFSAFSADVAYSTSSTSFVTSTTSCSSTLPSPSPVVVSSVQGPQIVRIGYLLAGSVVGPSRFNVVAEMVQDQNKEERRAKNKSCHGITSSNDG</sequence>
<dbReference type="EMBL" id="JBJUIK010000007">
    <property type="protein sequence ID" value="KAL3522725.1"/>
    <property type="molecule type" value="Genomic_DNA"/>
</dbReference>
<feature type="region of interest" description="Disordered" evidence="1">
    <location>
        <begin position="117"/>
        <end position="137"/>
    </location>
</feature>
<keyword evidence="3" id="KW-1185">Reference proteome</keyword>
<dbReference type="Proteomes" id="UP001630127">
    <property type="component" value="Unassembled WGS sequence"/>
</dbReference>
<protein>
    <submittedName>
        <fullName evidence="2">Uncharacterized protein</fullName>
    </submittedName>
</protein>
<evidence type="ECO:0000313" key="3">
    <source>
        <dbReference type="Proteomes" id="UP001630127"/>
    </source>
</evidence>
<name>A0ABD2ZTG2_9GENT</name>